<dbReference type="GeneID" id="114242863"/>
<dbReference type="Pfam" id="PF02263">
    <property type="entry name" value="GBP"/>
    <property type="match status" value="1"/>
</dbReference>
<dbReference type="OrthoDB" id="7788754at2759"/>
<dbReference type="Gene3D" id="3.40.50.300">
    <property type="entry name" value="P-loop containing nucleotide triphosphate hydrolases"/>
    <property type="match status" value="1"/>
</dbReference>
<keyword evidence="6" id="KW-1185">Reference proteome</keyword>
<dbReference type="AlphaFoldDB" id="A0A6J2JKZ6"/>
<organism evidence="6 7">
    <name type="scientific">Bombyx mandarina</name>
    <name type="common">Wild silk moth</name>
    <name type="synonym">Wild silkworm</name>
    <dbReference type="NCBI Taxonomy" id="7092"/>
    <lineage>
        <taxon>Eukaryota</taxon>
        <taxon>Metazoa</taxon>
        <taxon>Ecdysozoa</taxon>
        <taxon>Arthropoda</taxon>
        <taxon>Hexapoda</taxon>
        <taxon>Insecta</taxon>
        <taxon>Pterygota</taxon>
        <taxon>Neoptera</taxon>
        <taxon>Endopterygota</taxon>
        <taxon>Lepidoptera</taxon>
        <taxon>Glossata</taxon>
        <taxon>Ditrysia</taxon>
        <taxon>Bombycoidea</taxon>
        <taxon>Bombycidae</taxon>
        <taxon>Bombycinae</taxon>
        <taxon>Bombyx</taxon>
    </lineage>
</organism>
<dbReference type="GO" id="GO:0003924">
    <property type="term" value="F:GTPase activity"/>
    <property type="evidence" value="ECO:0007669"/>
    <property type="project" value="InterPro"/>
</dbReference>
<dbReference type="InterPro" id="IPR030386">
    <property type="entry name" value="G_GB1_RHD3_dom"/>
</dbReference>
<dbReference type="Gene3D" id="1.20.58.420">
    <property type="entry name" value="AHSP"/>
    <property type="match status" value="1"/>
</dbReference>
<reference evidence="7" key="1">
    <citation type="submission" date="2025-08" db="UniProtKB">
        <authorList>
            <consortium name="RefSeq"/>
        </authorList>
    </citation>
    <scope>IDENTIFICATION</scope>
    <source>
        <tissue evidence="7">Silk gland</tissue>
    </source>
</reference>
<dbReference type="KEGG" id="bman:114242863"/>
<dbReference type="InterPro" id="IPR027417">
    <property type="entry name" value="P-loop_NTPase"/>
</dbReference>
<feature type="domain" description="GB1/RHD3-type G" evidence="5">
    <location>
        <begin position="36"/>
        <end position="285"/>
    </location>
</feature>
<evidence type="ECO:0000259" key="5">
    <source>
        <dbReference type="PROSITE" id="PS51715"/>
    </source>
</evidence>
<dbReference type="Proteomes" id="UP000504629">
    <property type="component" value="Unplaced"/>
</dbReference>
<evidence type="ECO:0000256" key="3">
    <source>
        <dbReference type="ARBA" id="ARBA00023134"/>
    </source>
</evidence>
<evidence type="ECO:0000313" key="7">
    <source>
        <dbReference type="RefSeq" id="XP_028029963.1"/>
    </source>
</evidence>
<evidence type="ECO:0000256" key="1">
    <source>
        <dbReference type="ARBA" id="ARBA00022741"/>
    </source>
</evidence>
<dbReference type="InterPro" id="IPR015894">
    <property type="entry name" value="Guanylate-bd_N"/>
</dbReference>
<gene>
    <name evidence="7" type="primary">LOC114242863</name>
</gene>
<dbReference type="InterPro" id="IPR036543">
    <property type="entry name" value="Guanylate-bd_C_sf"/>
</dbReference>
<keyword evidence="2" id="KW-0378">Hydrolase</keyword>
<protein>
    <submittedName>
        <fullName evidence="7">Atlastin-like</fullName>
    </submittedName>
</protein>
<evidence type="ECO:0000256" key="2">
    <source>
        <dbReference type="ARBA" id="ARBA00022801"/>
    </source>
</evidence>
<evidence type="ECO:0000256" key="4">
    <source>
        <dbReference type="PROSITE-ProRule" id="PRU01052"/>
    </source>
</evidence>
<name>A0A6J2JKZ6_BOMMA</name>
<dbReference type="SUPFAM" id="SSF52540">
    <property type="entry name" value="P-loop containing nucleoside triphosphate hydrolases"/>
    <property type="match status" value="1"/>
</dbReference>
<keyword evidence="1" id="KW-0547">Nucleotide-binding</keyword>
<evidence type="ECO:0000313" key="6">
    <source>
        <dbReference type="Proteomes" id="UP000504629"/>
    </source>
</evidence>
<dbReference type="GO" id="GO:0005525">
    <property type="term" value="F:GTP binding"/>
    <property type="evidence" value="ECO:0007669"/>
    <property type="project" value="UniProtKB-KW"/>
</dbReference>
<proteinExistence type="inferred from homology"/>
<keyword evidence="3" id="KW-0342">GTP-binding</keyword>
<comment type="similarity">
    <text evidence="4">Belongs to the TRAFAC class dynamin-like GTPase superfamily. GB1/RHD3 GTPase family.</text>
</comment>
<dbReference type="SUPFAM" id="SSF48340">
    <property type="entry name" value="Interferon-induced guanylate-binding protein 1 (GBP1), C-terminal domain"/>
    <property type="match status" value="1"/>
</dbReference>
<dbReference type="CDD" id="cd01851">
    <property type="entry name" value="GBP"/>
    <property type="match status" value="1"/>
</dbReference>
<dbReference type="PANTHER" id="PTHR10751">
    <property type="entry name" value="GUANYLATE BINDING PROTEIN"/>
    <property type="match status" value="1"/>
</dbReference>
<dbReference type="PROSITE" id="PS51715">
    <property type="entry name" value="G_GB1_RHD3"/>
    <property type="match status" value="1"/>
</dbReference>
<dbReference type="RefSeq" id="XP_028029963.1">
    <property type="nucleotide sequence ID" value="XM_028174162.1"/>
</dbReference>
<sequence>MSGPRCVQVVNRNENHNYVLEDNALQRILLREDVKDLPLMVVSVVGAYRGGKSFLLNYFLRYLNSPTEKRNENGDWLGNETDPLIGFSWKGGSERHTTGILMYPEPFITTTAAGEKVAVLLMDTPGLFDPNSTVRDSSIIFALSTLISSVQIYNLIGNLQEDDLQWLQLFTEYGKLLKNEDGSKAFQMLMFLIRDWFYPYEHDFGAKGGAELLKKKLEITDKMPKELCDLREHIRSCFDKVSCFLMPHPGFKVSNPNYNGNLYELSADFRDALKELVPSIFTPENLNIKKINGVKITCADLYTYFQTYITAFNTDSMITPSSIFENTKRAALTAATREATNKYTKIMDSACNTDTPSMPGEGVRVTHNQALDKAIEAFNKKGKLGSQKEIDAYLTQLKRDLEDQLPLYGLMNDGKYRKLAFEAKEVFDNTVKAVHGENLFCLHPNDVEPLFNEAVLAAATYFDSKRQKIPNVFDEEKIKFIQCLGKELKFLQALNLQNNRHVVTELKMNFSSFMEGLVSKDPPLDDNEYEVKYQESYRKAIETFNQRRNRPTEFPEDVFKLSLMQHMPTQFTNLKEINRSKNRKQFMLSLSFYVNYMSLFWDPDTCCLHPNDLVNEHNLALEQALKLFHPELPDDMEREILKQFIKSKYDDLRELNDAANETAIASAVNVYIKKMDKATEFKGWWVPTLGIPYIVNLANRSSYHEEAKKAALLNFYSNRRDRMNSAPDKYYNELIKEINYARIKY</sequence>
<accession>A0A6J2JKZ6</accession>